<dbReference type="KEGG" id="ssun:H9Q77_14150"/>
<sequence>MKRKLAFLGAILLAAFIFTYEGNTYRTHALDEEDQAWIDEAGEALQKIVEEREIMALVYLCDELPIRSEADNSSAIAGTATSGQMVEILDVAVDEDYQVWEKVSAEISGKTYVGYIPRDHLACSDERFLEWEELYGMNPGAEVMLAEENATGVYADIEEFPESYRPALQALKQQHPNWTFVRQNTGLDFQTVVNNELQGGKSLVYKSYGDYCKEGQHSPNWYFASEDVLKLYMDPRNALQENAIFQFEQLTYNESYHTEEAVKNFLEGTFMNSSQNAPGTDMKFYHIFWTIGAEENRQVSPFHLAARVLQEQGQGTSPLISGIYPGYEGYYNYFNVGASGSTNEQVIINGLNYAKNNNWRGAYYSILGGAEVISANYIRKGQDTLYLQKFNVSPTASNPIYTHQYMQNISAPTTEALSIKKLYESAGALENTFVFKIPVYENMPASPCPMPTSSTNVVLQVPSGYDAAAIYVDGVAYTPQVRNNRRIVTLPDGNAQAAVVYRYNANGAPIGMYVWTMEYRNNAYVATEQPELTDLLTYHGFSIRITGKAGIRFKTGISTDLRARLLNGGVNGYSLKEYGTLVMNNANRASYPMIKGGEKVISGLAYGTNADGSHQDSIYETVSGRYRYTSVLVGLPSSQYKVEYAFRGYIILNKDGRDITIYGPVQARSIYALAEMVLNMGTYQPGSAADTFLRKLISDAQ</sequence>
<evidence type="ECO:0000313" key="1">
    <source>
        <dbReference type="EMBL" id="QNM02197.1"/>
    </source>
</evidence>
<keyword evidence="2" id="KW-1185">Reference proteome</keyword>
<proteinExistence type="predicted"/>
<dbReference type="AlphaFoldDB" id="A0A7G9FUG5"/>
<protein>
    <submittedName>
        <fullName evidence="1">Uncharacterized protein</fullName>
    </submittedName>
</protein>
<dbReference type="EMBL" id="CP060633">
    <property type="protein sequence ID" value="QNM02197.1"/>
    <property type="molecule type" value="Genomic_DNA"/>
</dbReference>
<organism evidence="1 2">
    <name type="scientific">Simiaoa sunii</name>
    <dbReference type="NCBI Taxonomy" id="2763672"/>
    <lineage>
        <taxon>Bacteria</taxon>
        <taxon>Bacillati</taxon>
        <taxon>Bacillota</taxon>
        <taxon>Clostridia</taxon>
        <taxon>Lachnospirales</taxon>
        <taxon>Lachnospiraceae</taxon>
        <taxon>Simiaoa</taxon>
    </lineage>
</organism>
<gene>
    <name evidence="1" type="ORF">H9Q77_14150</name>
</gene>
<evidence type="ECO:0000313" key="2">
    <source>
        <dbReference type="Proteomes" id="UP000515981"/>
    </source>
</evidence>
<reference evidence="1 2" key="1">
    <citation type="submission" date="2020-08" db="EMBL/GenBank/DDBJ databases">
        <authorList>
            <person name="Liu C."/>
            <person name="Sun Q."/>
        </authorList>
    </citation>
    <scope>NUCLEOTIDE SEQUENCE [LARGE SCALE GENOMIC DNA]</scope>
    <source>
        <strain evidence="1 2">NSJ-8</strain>
    </source>
</reference>
<accession>A0A7G9FUG5</accession>
<dbReference type="RefSeq" id="WP_249325966.1">
    <property type="nucleotide sequence ID" value="NZ_CP060633.1"/>
</dbReference>
<name>A0A7G9FUG5_9FIRM</name>
<dbReference type="Proteomes" id="UP000515981">
    <property type="component" value="Chromosome"/>
</dbReference>